<feature type="region of interest" description="Disordered" evidence="1">
    <location>
        <begin position="1"/>
        <end position="35"/>
    </location>
</feature>
<sequence>MPNLGALSSNGQYVHSQNRLSSGHGGDRTRDLPSEMEQQLWRSGHTWSKHLEIHWCRGPLVGGPSCVLSLLAGCTTKPAISTWMDEPRKSGDASKTRWWGNLVPAVTTDTDSSPERVLVSLCQKEITSPDIPGPSIPPERKHLELCELLCRYLTSLDFYEFSLVSGNAEEKGHDIDIILIAQESSLFRPFPY</sequence>
<keyword evidence="3" id="KW-1185">Reference proteome</keyword>
<protein>
    <submittedName>
        <fullName evidence="2">Uncharacterized protein</fullName>
    </submittedName>
</protein>
<dbReference type="EMBL" id="PDNB01000007">
    <property type="protein sequence ID" value="PGH17893.1"/>
    <property type="molecule type" value="Genomic_DNA"/>
</dbReference>
<evidence type="ECO:0000256" key="1">
    <source>
        <dbReference type="SAM" id="MobiDB-lite"/>
    </source>
</evidence>
<gene>
    <name evidence="2" type="ORF">AJ79_00792</name>
</gene>
<name>A0A2B7YA30_9EURO</name>
<accession>A0A2B7YA30</accession>
<evidence type="ECO:0000313" key="2">
    <source>
        <dbReference type="EMBL" id="PGH17893.1"/>
    </source>
</evidence>
<feature type="compositionally biased region" description="Polar residues" evidence="1">
    <location>
        <begin position="1"/>
        <end position="21"/>
    </location>
</feature>
<organism evidence="2 3">
    <name type="scientific">Helicocarpus griseus UAMH5409</name>
    <dbReference type="NCBI Taxonomy" id="1447875"/>
    <lineage>
        <taxon>Eukaryota</taxon>
        <taxon>Fungi</taxon>
        <taxon>Dikarya</taxon>
        <taxon>Ascomycota</taxon>
        <taxon>Pezizomycotina</taxon>
        <taxon>Eurotiomycetes</taxon>
        <taxon>Eurotiomycetidae</taxon>
        <taxon>Onygenales</taxon>
        <taxon>Ajellomycetaceae</taxon>
        <taxon>Helicocarpus</taxon>
    </lineage>
</organism>
<proteinExistence type="predicted"/>
<dbReference type="Proteomes" id="UP000223968">
    <property type="component" value="Unassembled WGS sequence"/>
</dbReference>
<reference evidence="2 3" key="1">
    <citation type="submission" date="2017-10" db="EMBL/GenBank/DDBJ databases">
        <title>Comparative genomics in systemic dimorphic fungi from Ajellomycetaceae.</title>
        <authorList>
            <person name="Munoz J.F."/>
            <person name="Mcewen J.G."/>
            <person name="Clay O.K."/>
            <person name="Cuomo C.A."/>
        </authorList>
    </citation>
    <scope>NUCLEOTIDE SEQUENCE [LARGE SCALE GENOMIC DNA]</scope>
    <source>
        <strain evidence="2 3">UAMH5409</strain>
    </source>
</reference>
<comment type="caution">
    <text evidence="2">The sequence shown here is derived from an EMBL/GenBank/DDBJ whole genome shotgun (WGS) entry which is preliminary data.</text>
</comment>
<evidence type="ECO:0000313" key="3">
    <source>
        <dbReference type="Proteomes" id="UP000223968"/>
    </source>
</evidence>
<dbReference type="AlphaFoldDB" id="A0A2B7YA30"/>